<comment type="similarity">
    <text evidence="1">Belongs to the carbohydrate kinase PfkB family.</text>
</comment>
<evidence type="ECO:0000256" key="5">
    <source>
        <dbReference type="ARBA" id="ARBA00022840"/>
    </source>
</evidence>
<dbReference type="AlphaFoldDB" id="A0A6P1E3D1"/>
<keyword evidence="4 7" id="KW-0418">Kinase</keyword>
<dbReference type="PANTHER" id="PTHR43085:SF1">
    <property type="entry name" value="PSEUDOURIDINE KINASE-RELATED"/>
    <property type="match status" value="1"/>
</dbReference>
<dbReference type="Proteomes" id="UP000465035">
    <property type="component" value="Chromosome"/>
</dbReference>
<sequence length="338" mass="37600">MLVTTFGELMLRLTTPDTFRFSQVTHLETNFGGAEANVAVLLNQLGDQVTFVTKLPENDIADTAINQLRGYGIDTSFIARGGDRMGLYFLQRGTGIRPSSVIYDRAFSAFATSRKSDYDWDMLFMRTNYFYISGITPALSNELAQTVLDSAKYCHQHQIKVVYDANFRGKLWTSEAAIAFNRQILPYVDICFAHDEDLGPAFGFSIEQSDATTFANRITEYKRSLKKLTANYPNLQTVATIVRDTGTTSSRWASLLCQDRHFYQSPSYLVPTDHEVASGDAFGAGIIHGIINGFSGQEQLDYAIAAAILKLTIPGDYALLSDKEIKAVINKGDQNILR</sequence>
<organism evidence="7 8">
    <name type="scientific">Lentilactobacillus hilgardii</name>
    <name type="common">Lactobacillus hilgardii</name>
    <dbReference type="NCBI Taxonomy" id="1588"/>
    <lineage>
        <taxon>Bacteria</taxon>
        <taxon>Bacillati</taxon>
        <taxon>Bacillota</taxon>
        <taxon>Bacilli</taxon>
        <taxon>Lactobacillales</taxon>
        <taxon>Lactobacillaceae</taxon>
        <taxon>Lentilactobacillus</taxon>
    </lineage>
</organism>
<dbReference type="GO" id="GO:0005524">
    <property type="term" value="F:ATP binding"/>
    <property type="evidence" value="ECO:0007669"/>
    <property type="project" value="UniProtKB-KW"/>
</dbReference>
<keyword evidence="3" id="KW-0547">Nucleotide-binding</keyword>
<evidence type="ECO:0000259" key="6">
    <source>
        <dbReference type="Pfam" id="PF00294"/>
    </source>
</evidence>
<evidence type="ECO:0000256" key="2">
    <source>
        <dbReference type="ARBA" id="ARBA00022679"/>
    </source>
</evidence>
<evidence type="ECO:0000313" key="8">
    <source>
        <dbReference type="Proteomes" id="UP000465035"/>
    </source>
</evidence>
<feature type="domain" description="Carbohydrate kinase PfkB" evidence="6">
    <location>
        <begin position="3"/>
        <end position="318"/>
    </location>
</feature>
<dbReference type="PANTHER" id="PTHR43085">
    <property type="entry name" value="HEXOKINASE FAMILY MEMBER"/>
    <property type="match status" value="1"/>
</dbReference>
<dbReference type="RefSeq" id="WP_035444425.1">
    <property type="nucleotide sequence ID" value="NZ_CABKOL010000106.1"/>
</dbReference>
<name>A0A6P1E3D1_LENHI</name>
<evidence type="ECO:0000256" key="1">
    <source>
        <dbReference type="ARBA" id="ARBA00010688"/>
    </source>
</evidence>
<protein>
    <submittedName>
        <fullName evidence="7">Sugar kinase</fullName>
    </submittedName>
</protein>
<dbReference type="SMR" id="A0A6P1E3D1"/>
<keyword evidence="5" id="KW-0067">ATP-binding</keyword>
<dbReference type="InterPro" id="IPR011611">
    <property type="entry name" value="PfkB_dom"/>
</dbReference>
<dbReference type="GeneID" id="69057760"/>
<dbReference type="CDD" id="cd01166">
    <property type="entry name" value="KdgK"/>
    <property type="match status" value="1"/>
</dbReference>
<dbReference type="Pfam" id="PF00294">
    <property type="entry name" value="PfkB"/>
    <property type="match status" value="1"/>
</dbReference>
<dbReference type="EMBL" id="CP047121">
    <property type="protein sequence ID" value="QHB51667.1"/>
    <property type="molecule type" value="Genomic_DNA"/>
</dbReference>
<dbReference type="Gene3D" id="3.40.1190.20">
    <property type="match status" value="1"/>
</dbReference>
<dbReference type="InterPro" id="IPR050306">
    <property type="entry name" value="PfkB_Carbo_kinase"/>
</dbReference>
<keyword evidence="2" id="KW-0808">Transferase</keyword>
<accession>A0A6P1E3D1</accession>
<evidence type="ECO:0000256" key="3">
    <source>
        <dbReference type="ARBA" id="ARBA00022741"/>
    </source>
</evidence>
<gene>
    <name evidence="7" type="ORF">GQR93_05260</name>
</gene>
<reference evidence="7 8" key="1">
    <citation type="submission" date="2019-12" db="EMBL/GenBank/DDBJ databases">
        <title>Lactobacillus hilgardii FLUB.</title>
        <authorList>
            <person name="Gustaw K."/>
        </authorList>
    </citation>
    <scope>NUCLEOTIDE SEQUENCE [LARGE SCALE GENOMIC DNA]</scope>
    <source>
        <strain evidence="7 8">FLUB</strain>
    </source>
</reference>
<evidence type="ECO:0000256" key="4">
    <source>
        <dbReference type="ARBA" id="ARBA00022777"/>
    </source>
</evidence>
<proteinExistence type="inferred from homology"/>
<dbReference type="SUPFAM" id="SSF53613">
    <property type="entry name" value="Ribokinase-like"/>
    <property type="match status" value="1"/>
</dbReference>
<evidence type="ECO:0000313" key="7">
    <source>
        <dbReference type="EMBL" id="QHB51667.1"/>
    </source>
</evidence>
<dbReference type="InterPro" id="IPR029056">
    <property type="entry name" value="Ribokinase-like"/>
</dbReference>
<dbReference type="GO" id="GO:0016301">
    <property type="term" value="F:kinase activity"/>
    <property type="evidence" value="ECO:0007669"/>
    <property type="project" value="UniProtKB-KW"/>
</dbReference>